<dbReference type="EMBL" id="MFPX01000010">
    <property type="protein sequence ID" value="OGH66930.1"/>
    <property type="molecule type" value="Genomic_DNA"/>
</dbReference>
<gene>
    <name evidence="1" type="ORF">A3B90_01830</name>
</gene>
<organism evidence="1 2">
    <name type="scientific">Candidatus Magasanikbacteria bacterium RIFCSPHIGHO2_02_FULL_41_13</name>
    <dbReference type="NCBI Taxonomy" id="1798676"/>
    <lineage>
        <taxon>Bacteria</taxon>
        <taxon>Candidatus Magasanikiibacteriota</taxon>
    </lineage>
</organism>
<protein>
    <submittedName>
        <fullName evidence="1">Uncharacterized protein</fullName>
    </submittedName>
</protein>
<evidence type="ECO:0000313" key="2">
    <source>
        <dbReference type="Proteomes" id="UP000178742"/>
    </source>
</evidence>
<reference evidence="1 2" key="1">
    <citation type="journal article" date="2016" name="Nat. Commun.">
        <title>Thousands of microbial genomes shed light on interconnected biogeochemical processes in an aquifer system.</title>
        <authorList>
            <person name="Anantharaman K."/>
            <person name="Brown C.T."/>
            <person name="Hug L.A."/>
            <person name="Sharon I."/>
            <person name="Castelle C.J."/>
            <person name="Probst A.J."/>
            <person name="Thomas B.C."/>
            <person name="Singh A."/>
            <person name="Wilkins M.J."/>
            <person name="Karaoz U."/>
            <person name="Brodie E.L."/>
            <person name="Williams K.H."/>
            <person name="Hubbard S.S."/>
            <person name="Banfield J.F."/>
        </authorList>
    </citation>
    <scope>NUCLEOTIDE SEQUENCE [LARGE SCALE GENOMIC DNA]</scope>
</reference>
<sequence>MSGTARGHLVSALLNLGDKHLRVVDILSNRIQDLNLSTSGVRDRHPNTRQAMDVLNQDEQNIRAFDRAVYRLLGDNVALLEQAVCVSSFRLKPAAPASSSEIQPAA</sequence>
<accession>A0A1F6M5R1</accession>
<dbReference type="Proteomes" id="UP000178742">
    <property type="component" value="Unassembled WGS sequence"/>
</dbReference>
<dbReference type="AlphaFoldDB" id="A0A1F6M5R1"/>
<evidence type="ECO:0000313" key="1">
    <source>
        <dbReference type="EMBL" id="OGH66930.1"/>
    </source>
</evidence>
<name>A0A1F6M5R1_9BACT</name>
<comment type="caution">
    <text evidence="1">The sequence shown here is derived from an EMBL/GenBank/DDBJ whole genome shotgun (WGS) entry which is preliminary data.</text>
</comment>
<proteinExistence type="predicted"/>